<feature type="region of interest" description="Disordered" evidence="1">
    <location>
        <begin position="79"/>
        <end position="107"/>
    </location>
</feature>
<protein>
    <submittedName>
        <fullName evidence="2">Uncharacterized protein</fullName>
    </submittedName>
</protein>
<dbReference type="AlphaFoldDB" id="L9L900"/>
<proteinExistence type="predicted"/>
<reference evidence="3" key="2">
    <citation type="journal article" date="2013" name="Nat. Commun.">
        <title>Genome of the Chinese tree shrew.</title>
        <authorList>
            <person name="Fan Y."/>
            <person name="Huang Z.Y."/>
            <person name="Cao C.C."/>
            <person name="Chen C.S."/>
            <person name="Chen Y.X."/>
            <person name="Fan D.D."/>
            <person name="He J."/>
            <person name="Hou H.L."/>
            <person name="Hu L."/>
            <person name="Hu X.T."/>
            <person name="Jiang X.T."/>
            <person name="Lai R."/>
            <person name="Lang Y.S."/>
            <person name="Liang B."/>
            <person name="Liao S.G."/>
            <person name="Mu D."/>
            <person name="Ma Y.Y."/>
            <person name="Niu Y.Y."/>
            <person name="Sun X.Q."/>
            <person name="Xia J.Q."/>
            <person name="Xiao J."/>
            <person name="Xiong Z.Q."/>
            <person name="Xu L."/>
            <person name="Yang L."/>
            <person name="Zhang Y."/>
            <person name="Zhao W."/>
            <person name="Zhao X.D."/>
            <person name="Zheng Y.T."/>
            <person name="Zhou J.M."/>
            <person name="Zhu Y.B."/>
            <person name="Zhang G.J."/>
            <person name="Wang J."/>
            <person name="Yao Y.G."/>
        </authorList>
    </citation>
    <scope>NUCLEOTIDE SEQUENCE [LARGE SCALE GENOMIC DNA]</scope>
</reference>
<organism evidence="2 3">
    <name type="scientific">Tupaia chinensis</name>
    <name type="common">Chinese tree shrew</name>
    <name type="synonym">Tupaia belangeri chinensis</name>
    <dbReference type="NCBI Taxonomy" id="246437"/>
    <lineage>
        <taxon>Eukaryota</taxon>
        <taxon>Metazoa</taxon>
        <taxon>Chordata</taxon>
        <taxon>Craniata</taxon>
        <taxon>Vertebrata</taxon>
        <taxon>Euteleostomi</taxon>
        <taxon>Mammalia</taxon>
        <taxon>Eutheria</taxon>
        <taxon>Euarchontoglires</taxon>
        <taxon>Scandentia</taxon>
        <taxon>Tupaiidae</taxon>
        <taxon>Tupaia</taxon>
    </lineage>
</organism>
<evidence type="ECO:0000256" key="1">
    <source>
        <dbReference type="SAM" id="MobiDB-lite"/>
    </source>
</evidence>
<dbReference type="EMBL" id="KB320503">
    <property type="protein sequence ID" value="ELW70192.1"/>
    <property type="molecule type" value="Genomic_DNA"/>
</dbReference>
<name>L9L900_TUPCH</name>
<gene>
    <name evidence="2" type="ORF">TREES_T100011621</name>
</gene>
<reference evidence="3" key="1">
    <citation type="submission" date="2012-07" db="EMBL/GenBank/DDBJ databases">
        <title>Genome of the Chinese tree shrew, a rising model animal genetically related to primates.</title>
        <authorList>
            <person name="Zhang G."/>
            <person name="Fan Y."/>
            <person name="Yao Y."/>
            <person name="Huang Z."/>
        </authorList>
    </citation>
    <scope>NUCLEOTIDE SEQUENCE [LARGE SCALE GENOMIC DNA]</scope>
</reference>
<keyword evidence="3" id="KW-1185">Reference proteome</keyword>
<evidence type="ECO:0000313" key="2">
    <source>
        <dbReference type="EMBL" id="ELW70192.1"/>
    </source>
</evidence>
<accession>L9L900</accession>
<dbReference type="InParanoid" id="L9L900"/>
<evidence type="ECO:0000313" key="3">
    <source>
        <dbReference type="Proteomes" id="UP000011518"/>
    </source>
</evidence>
<sequence length="107" mass="11952">MDSTKLTPFSLTEESCYLTSAMKDAAVIPIRRPFLKLPSDDRVPVRDQNSLSAEDVLKKHTLKGMIPLQSWTDAASIPERRRGKQFTSRKGAALERALEGPRQQVGL</sequence>
<dbReference type="Proteomes" id="UP000011518">
    <property type="component" value="Unassembled WGS sequence"/>
</dbReference>